<organism evidence="6 7">
    <name type="scientific">Falsochrobactrum ovis</name>
    <dbReference type="NCBI Taxonomy" id="1293442"/>
    <lineage>
        <taxon>Bacteria</taxon>
        <taxon>Pseudomonadati</taxon>
        <taxon>Pseudomonadota</taxon>
        <taxon>Alphaproteobacteria</taxon>
        <taxon>Hyphomicrobiales</taxon>
        <taxon>Brucellaceae</taxon>
        <taxon>Falsochrobactrum</taxon>
    </lineage>
</organism>
<dbReference type="SUPFAM" id="SSF56176">
    <property type="entry name" value="FAD-binding/transporter-associated domain-like"/>
    <property type="match status" value="1"/>
</dbReference>
<dbReference type="Gene3D" id="3.30.70.2740">
    <property type="match status" value="1"/>
</dbReference>
<dbReference type="OrthoDB" id="9809290at2"/>
<dbReference type="InterPro" id="IPR016171">
    <property type="entry name" value="Vanillyl_alc_oxidase_C-sub2"/>
</dbReference>
<evidence type="ECO:0000256" key="2">
    <source>
        <dbReference type="ARBA" id="ARBA00008000"/>
    </source>
</evidence>
<keyword evidence="3" id="KW-0285">Flavoprotein</keyword>
<dbReference type="FunFam" id="1.10.45.10:FF:000001">
    <property type="entry name" value="D-lactate dehydrogenase mitochondrial"/>
    <property type="match status" value="1"/>
</dbReference>
<keyword evidence="4" id="KW-0274">FAD</keyword>
<dbReference type="GO" id="GO:0071949">
    <property type="term" value="F:FAD binding"/>
    <property type="evidence" value="ECO:0007669"/>
    <property type="project" value="InterPro"/>
</dbReference>
<dbReference type="Gene3D" id="3.30.465.10">
    <property type="match status" value="1"/>
</dbReference>
<dbReference type="PANTHER" id="PTHR43716">
    <property type="entry name" value="D-2-HYDROXYGLUTARATE DEHYDROGENASE, MITOCHONDRIAL"/>
    <property type="match status" value="1"/>
</dbReference>
<dbReference type="Proteomes" id="UP000249453">
    <property type="component" value="Unassembled WGS sequence"/>
</dbReference>
<evidence type="ECO:0000259" key="5">
    <source>
        <dbReference type="PROSITE" id="PS51387"/>
    </source>
</evidence>
<dbReference type="GO" id="GO:0003824">
    <property type="term" value="F:catalytic activity"/>
    <property type="evidence" value="ECO:0007669"/>
    <property type="project" value="InterPro"/>
</dbReference>
<comment type="similarity">
    <text evidence="2">Belongs to the FAD-binding oxidoreductase/transferase type 4 family.</text>
</comment>
<evidence type="ECO:0000313" key="7">
    <source>
        <dbReference type="Proteomes" id="UP000249453"/>
    </source>
</evidence>
<dbReference type="InterPro" id="IPR016164">
    <property type="entry name" value="FAD-linked_Oxase-like_C"/>
</dbReference>
<accession>A0A364JZU1</accession>
<dbReference type="EMBL" id="QLMK01000001">
    <property type="protein sequence ID" value="RAK34236.1"/>
    <property type="molecule type" value="Genomic_DNA"/>
</dbReference>
<evidence type="ECO:0000256" key="1">
    <source>
        <dbReference type="ARBA" id="ARBA00001974"/>
    </source>
</evidence>
<gene>
    <name evidence="6" type="ORF">C7374_101570</name>
</gene>
<dbReference type="Gene3D" id="3.30.70.2190">
    <property type="match status" value="1"/>
</dbReference>
<dbReference type="InterPro" id="IPR016169">
    <property type="entry name" value="FAD-bd_PCMH_sub2"/>
</dbReference>
<dbReference type="PANTHER" id="PTHR43716:SF2">
    <property type="entry name" value="BLL6224 PROTEIN"/>
    <property type="match status" value="1"/>
</dbReference>
<dbReference type="SUPFAM" id="SSF55103">
    <property type="entry name" value="FAD-linked oxidases, C-terminal domain"/>
    <property type="match status" value="1"/>
</dbReference>
<dbReference type="Gene3D" id="1.10.45.10">
    <property type="entry name" value="Vanillyl-alcohol Oxidase, Chain A, domain 4"/>
    <property type="match status" value="1"/>
</dbReference>
<feature type="domain" description="FAD-binding PCMH-type" evidence="5">
    <location>
        <begin position="37"/>
        <end position="218"/>
    </location>
</feature>
<evidence type="ECO:0000256" key="3">
    <source>
        <dbReference type="ARBA" id="ARBA00022630"/>
    </source>
</evidence>
<dbReference type="Gene3D" id="3.30.43.10">
    <property type="entry name" value="Uridine Diphospho-n-acetylenolpyruvylglucosamine Reductase, domain 2"/>
    <property type="match status" value="1"/>
</dbReference>
<comment type="cofactor">
    <cofactor evidence="1">
        <name>FAD</name>
        <dbReference type="ChEBI" id="CHEBI:57692"/>
    </cofactor>
</comment>
<dbReference type="RefSeq" id="WP_111574069.1">
    <property type="nucleotide sequence ID" value="NZ_JBHEEY010000001.1"/>
</dbReference>
<dbReference type="InterPro" id="IPR036318">
    <property type="entry name" value="FAD-bd_PCMH-like_sf"/>
</dbReference>
<dbReference type="PROSITE" id="PS51387">
    <property type="entry name" value="FAD_PCMH"/>
    <property type="match status" value="1"/>
</dbReference>
<dbReference type="InterPro" id="IPR016167">
    <property type="entry name" value="FAD-bd_PCMH_sub1"/>
</dbReference>
<dbReference type="GO" id="GO:0022904">
    <property type="term" value="P:respiratory electron transport chain"/>
    <property type="evidence" value="ECO:0007669"/>
    <property type="project" value="TreeGrafter"/>
</dbReference>
<dbReference type="Pfam" id="PF02913">
    <property type="entry name" value="FAD-oxidase_C"/>
    <property type="match status" value="1"/>
</dbReference>
<protein>
    <submittedName>
        <fullName evidence="6">4-phosphoerythronate dehydrogenase (FAD-dependent)</fullName>
    </submittedName>
</protein>
<name>A0A364JZU1_9HYPH</name>
<evidence type="ECO:0000256" key="4">
    <source>
        <dbReference type="ARBA" id="ARBA00022827"/>
    </source>
</evidence>
<evidence type="ECO:0000313" key="6">
    <source>
        <dbReference type="EMBL" id="RAK34236.1"/>
    </source>
</evidence>
<dbReference type="InterPro" id="IPR006094">
    <property type="entry name" value="Oxid_FAD_bind_N"/>
</dbReference>
<comment type="caution">
    <text evidence="6">The sequence shown here is derived from an EMBL/GenBank/DDBJ whole genome shotgun (WGS) entry which is preliminary data.</text>
</comment>
<sequence>MLDPALIERFSAIVGENNALTATDDIAPYLIEQRDLYNGRTPLVLRPASTQEVAQILKLAHETNTPVVPQGGNTGLVGAQTPDETGTAIVLALGRMNKIRSLDPIGNLVTVEAGVILKNLQDEVEKADRLFPLSLGAEGSCQIGGNLGANAGGTAVLAYGNMRELCLGVEVVLPNGEILNDLRYVKKDNTGYDLKDLFIGSEGTLGIITAAVLKIFPQPKGKGVSYAGLRSLDDVLRLFQLATEHAGPSLTGFELMPRMGVEFTIRHVDGVRDPLETPHDWYALIDISSSRSEEDARTTLETILGEAFEADILQDAAIAESVAQAHSFWKMREEMSWAQKPEGGSIKHDISVPVASIPAFIKEADAAVLEMVPGARIVCFGHIGDGNLHYNISQPIDADKEEFLSHWGEMNHRIHTIVASYGGSISAEHGIGQLKRDELEYFKDAQALDLMRRIKQAIDPKGIMNPGKVL</sequence>
<dbReference type="InterPro" id="IPR051264">
    <property type="entry name" value="FAD-oxidored/transferase_4"/>
</dbReference>
<dbReference type="Pfam" id="PF01565">
    <property type="entry name" value="FAD_binding_4"/>
    <property type="match status" value="1"/>
</dbReference>
<dbReference type="InterPro" id="IPR004113">
    <property type="entry name" value="FAD-bd_oxidored_4_C"/>
</dbReference>
<keyword evidence="7" id="KW-1185">Reference proteome</keyword>
<dbReference type="InterPro" id="IPR016166">
    <property type="entry name" value="FAD-bd_PCMH"/>
</dbReference>
<proteinExistence type="inferred from homology"/>
<dbReference type="AlphaFoldDB" id="A0A364JZU1"/>
<reference evidence="6 7" key="1">
    <citation type="submission" date="2018-06" db="EMBL/GenBank/DDBJ databases">
        <title>Genomic Encyclopedia of Type Strains, Phase IV (KMG-IV): sequencing the most valuable type-strain genomes for metagenomic binning, comparative biology and taxonomic classification.</title>
        <authorList>
            <person name="Goeker M."/>
        </authorList>
    </citation>
    <scope>NUCLEOTIDE SEQUENCE [LARGE SCALE GENOMIC DNA]</scope>
    <source>
        <strain evidence="6 7">DSM 26720</strain>
    </source>
</reference>